<protein>
    <submittedName>
        <fullName evidence="3">M20/M25/M40 family metallo-hydrolase</fullName>
    </submittedName>
</protein>
<gene>
    <name evidence="3" type="ORF">H1191_02785</name>
</gene>
<dbReference type="Gene3D" id="3.40.630.10">
    <property type="entry name" value="Zn peptidases"/>
    <property type="match status" value="1"/>
</dbReference>
<dbReference type="EMBL" id="JACEIQ010000001">
    <property type="protein sequence ID" value="MBA4493239.1"/>
    <property type="molecule type" value="Genomic_DNA"/>
</dbReference>
<evidence type="ECO:0000256" key="2">
    <source>
        <dbReference type="ARBA" id="ARBA00022833"/>
    </source>
</evidence>
<keyword evidence="2" id="KW-0862">Zinc</keyword>
<dbReference type="PIRSF" id="PIRSF010386">
    <property type="entry name" value="RocB"/>
    <property type="match status" value="1"/>
</dbReference>
<dbReference type="Pfam" id="PF01546">
    <property type="entry name" value="Peptidase_M20"/>
    <property type="match status" value="1"/>
</dbReference>
<organism evidence="3 4">
    <name type="scientific">Paenactinomyces guangxiensis</name>
    <dbReference type="NCBI Taxonomy" id="1490290"/>
    <lineage>
        <taxon>Bacteria</taxon>
        <taxon>Bacillati</taxon>
        <taxon>Bacillota</taxon>
        <taxon>Bacilli</taxon>
        <taxon>Bacillales</taxon>
        <taxon>Thermoactinomycetaceae</taxon>
        <taxon>Paenactinomyces</taxon>
    </lineage>
</organism>
<dbReference type="InterPro" id="IPR002933">
    <property type="entry name" value="Peptidase_M20"/>
</dbReference>
<dbReference type="Proteomes" id="UP000535491">
    <property type="component" value="Unassembled WGS sequence"/>
</dbReference>
<evidence type="ECO:0000313" key="3">
    <source>
        <dbReference type="EMBL" id="MBA4493239.1"/>
    </source>
</evidence>
<comment type="caution">
    <text evidence="3">The sequence shown here is derived from an EMBL/GenBank/DDBJ whole genome shotgun (WGS) entry which is preliminary data.</text>
</comment>
<dbReference type="InterPro" id="IPR050072">
    <property type="entry name" value="Peptidase_M20A"/>
</dbReference>
<dbReference type="PANTHER" id="PTHR43808">
    <property type="entry name" value="ACETYLORNITHINE DEACETYLASE"/>
    <property type="match status" value="1"/>
</dbReference>
<sequence>MQLTKLLVQHPSIVGTIGERDMAYQIYEILQQFPYFKEHPHDLKLLPTRQDEHERYNVLALVKGANPMNNETVILMGHMDTVGVEDYGKWKRYAFFPDELVDLWKKSRIPASVRADIASGNWLGGRGIVDMKSGVASHLAILRYFSDHRDELDGNLLLAITCDEENNSRGILSALADIDQFAREENLQFIAAINSDYTAPRYDDDPHRYVYLGTVGKLLPAFFVVGKETHVGQAFEGFDPNLLVSELTSRLDYNTDLCDEMFGEVTLPPVSLKQTDLKPHYDVQTPRTAFVYYNVFVHSWSPQDVLQRLKETATTAFEVAISKFQTRYRCYCELSGHPYQPIEVEPRVYTYDEFYQRCREQFGTEFEQKMLQFSMNVLNEENLDLRNYSRRLVEELWEWGGDSEPAIILFYASSYIPRVVLSEADHRDNRLIEAVNQGVNEIQPNCEQPIQVRKFFPYISDMSFVAISDDEKDMQAFEKNMPAWGMKQQMDMEAIRKLDVPVINIGPYGKGAHKQWERVEITYSMEIVPNLTVSVIRHLFRS</sequence>
<dbReference type="InterPro" id="IPR001261">
    <property type="entry name" value="ArgE/DapE_CS"/>
</dbReference>
<dbReference type="InterPro" id="IPR012166">
    <property type="entry name" value="Uncharacterised_RocB"/>
</dbReference>
<dbReference type="SUPFAM" id="SSF53187">
    <property type="entry name" value="Zn-dependent exopeptidases"/>
    <property type="match status" value="1"/>
</dbReference>
<dbReference type="PANTHER" id="PTHR43808:SF27">
    <property type="entry name" value="PROTEIN ROCB"/>
    <property type="match status" value="1"/>
</dbReference>
<evidence type="ECO:0000313" key="4">
    <source>
        <dbReference type="Proteomes" id="UP000535491"/>
    </source>
</evidence>
<reference evidence="3 4" key="1">
    <citation type="submission" date="2020-07" db="EMBL/GenBank/DDBJ databases">
        <authorList>
            <person name="Feng H."/>
        </authorList>
    </citation>
    <scope>NUCLEOTIDE SEQUENCE [LARGE SCALE GENOMIC DNA]</scope>
    <source>
        <strain evidence="4">s-10</strain>
    </source>
</reference>
<keyword evidence="4" id="KW-1185">Reference proteome</keyword>
<proteinExistence type="predicted"/>
<evidence type="ECO:0000256" key="1">
    <source>
        <dbReference type="ARBA" id="ARBA00022801"/>
    </source>
</evidence>
<dbReference type="AlphaFoldDB" id="A0A7W1WNP0"/>
<dbReference type="PROSITE" id="PS00759">
    <property type="entry name" value="ARGE_DAPE_CPG2_2"/>
    <property type="match status" value="1"/>
</dbReference>
<dbReference type="GO" id="GO:0016787">
    <property type="term" value="F:hydrolase activity"/>
    <property type="evidence" value="ECO:0007669"/>
    <property type="project" value="UniProtKB-KW"/>
</dbReference>
<keyword evidence="1 3" id="KW-0378">Hydrolase</keyword>
<name>A0A7W1WNP0_9BACL</name>
<accession>A0A7W1WNP0</accession>